<reference evidence="3 4" key="1">
    <citation type="submission" date="2013-04" db="EMBL/GenBank/DDBJ databases">
        <title>The Genome Sequence of Bacteroides uniformis dnLKV2.</title>
        <authorList>
            <consortium name="The Broad Institute Genomics Platform"/>
            <consortium name="The Broad Institute Genome Sequencing Center for Infectious Disease"/>
            <person name="Earl A."/>
            <person name="Xavier R."/>
            <person name="Kuhn K."/>
            <person name="Stappenbeck T."/>
            <person name="Walker B."/>
            <person name="Young S."/>
            <person name="Zeng Q."/>
            <person name="Gargeya S."/>
            <person name="Fitzgerald M."/>
            <person name="Haas B."/>
            <person name="Abouelleil A."/>
            <person name="Allen A.W."/>
            <person name="Alvarado L."/>
            <person name="Arachchi H.M."/>
            <person name="Berlin A.M."/>
            <person name="Chapman S.B."/>
            <person name="Gainer-Dewar J."/>
            <person name="Goldberg J."/>
            <person name="Griggs A."/>
            <person name="Gujja S."/>
            <person name="Hansen M."/>
            <person name="Howarth C."/>
            <person name="Imamovic A."/>
            <person name="Ireland A."/>
            <person name="Larimer J."/>
            <person name="McCowan C."/>
            <person name="Murphy C."/>
            <person name="Pearson M."/>
            <person name="Poon T.W."/>
            <person name="Priest M."/>
            <person name="Roberts A."/>
            <person name="Saif S."/>
            <person name="Shea T."/>
            <person name="Sisk P."/>
            <person name="Sykes S."/>
            <person name="Wortman J."/>
            <person name="Nusbaum C."/>
            <person name="Birren B."/>
        </authorList>
    </citation>
    <scope>NUCLEOTIDE SEQUENCE [LARGE SCALE GENOMIC DNA]</scope>
    <source>
        <strain evidence="4">dnLKV2</strain>
    </source>
</reference>
<evidence type="ECO:0000256" key="1">
    <source>
        <dbReference type="SAM" id="MobiDB-lite"/>
    </source>
</evidence>
<evidence type="ECO:0000256" key="2">
    <source>
        <dbReference type="SAM" id="SignalP"/>
    </source>
</evidence>
<dbReference type="EMBL" id="ASSO01000013">
    <property type="protein sequence ID" value="EOS05389.1"/>
    <property type="molecule type" value="Genomic_DNA"/>
</dbReference>
<feature type="compositionally biased region" description="Gly residues" evidence="1">
    <location>
        <begin position="294"/>
        <end position="303"/>
    </location>
</feature>
<keyword evidence="2" id="KW-0732">Signal</keyword>
<sequence length="396" mass="42530">MKKHLYAICAAFLCLASCSQDETLEQVANSQSANLITFSTTLPTDGPMTRANAGVKRYVMQLYKGNSGQEKVDMTPGDESGTNIINTIGHFEIDGAALSLETNQIYTACFWADYGDDAYKVSDLHWISPGDNKPISMAYAGKKEFVYGTAMETGQVTLSRVVAQVNLVQSTECITKADDKIKVSYTGYTVYNVMGNAVAGDANNNFSFDVAVAAGEKAAGSTLGSFCTFGCGTNLSMAFQYNSNAAKEVANVPLKANYQTNIRGNYISNTYNFTVITDDTWGGEAQNVDMSGEQGNGGQGEQQGGEQPADNKEPTFSEITASVSGTTISYQFTVSDDVELGDKVEVTLKNIDWTQVGDAKELSIDKNSNSKTATLNGSFENLSAGSYIVEFKTWCS</sequence>
<dbReference type="AlphaFoldDB" id="R9HNA0"/>
<comment type="caution">
    <text evidence="3">The sequence shown here is derived from an EMBL/GenBank/DDBJ whole genome shotgun (WGS) entry which is preliminary data.</text>
</comment>
<feature type="signal peptide" evidence="2">
    <location>
        <begin position="1"/>
        <end position="19"/>
    </location>
</feature>
<dbReference type="PATRIC" id="fig|1235787.3.peg.4055"/>
<feature type="region of interest" description="Disordered" evidence="1">
    <location>
        <begin position="284"/>
        <end position="313"/>
    </location>
</feature>
<dbReference type="Proteomes" id="UP000014212">
    <property type="component" value="Unassembled WGS sequence"/>
</dbReference>
<evidence type="ECO:0000313" key="3">
    <source>
        <dbReference type="EMBL" id="EOS05389.1"/>
    </source>
</evidence>
<evidence type="ECO:0000313" key="4">
    <source>
        <dbReference type="Proteomes" id="UP000014212"/>
    </source>
</evidence>
<name>R9HNA0_BACUN</name>
<proteinExistence type="predicted"/>
<organism evidence="3 4">
    <name type="scientific">Bacteroides uniformis dnLKV2</name>
    <dbReference type="NCBI Taxonomy" id="1235787"/>
    <lineage>
        <taxon>Bacteria</taxon>
        <taxon>Pseudomonadati</taxon>
        <taxon>Bacteroidota</taxon>
        <taxon>Bacteroidia</taxon>
        <taxon>Bacteroidales</taxon>
        <taxon>Bacteroidaceae</taxon>
        <taxon>Bacteroides</taxon>
    </lineage>
</organism>
<accession>R9HNA0</accession>
<gene>
    <name evidence="3" type="ORF">C801_03988</name>
</gene>
<protein>
    <submittedName>
        <fullName evidence="3">Uncharacterized protein</fullName>
    </submittedName>
</protein>
<dbReference type="RefSeq" id="WP_016274435.1">
    <property type="nucleotide sequence ID" value="NZ_KE159490.1"/>
</dbReference>
<feature type="chain" id="PRO_5004482818" evidence="2">
    <location>
        <begin position="20"/>
        <end position="396"/>
    </location>
</feature>
<dbReference type="HOGENOM" id="CLU_695720_0_0_10"/>